<gene>
    <name evidence="1" type="ORF">ECE50_005075</name>
</gene>
<organism evidence="1 2">
    <name type="scientific">Chitinophaga solisilvae</name>
    <dbReference type="NCBI Taxonomy" id="1233460"/>
    <lineage>
        <taxon>Bacteria</taxon>
        <taxon>Pseudomonadati</taxon>
        <taxon>Bacteroidota</taxon>
        <taxon>Chitinophagia</taxon>
        <taxon>Chitinophagales</taxon>
        <taxon>Chitinophagaceae</taxon>
        <taxon>Chitinophaga</taxon>
    </lineage>
</organism>
<evidence type="ECO:0000313" key="2">
    <source>
        <dbReference type="Proteomes" id="UP000281028"/>
    </source>
</evidence>
<keyword evidence="2" id="KW-1185">Reference proteome</keyword>
<comment type="caution">
    <text evidence="1">The sequence shown here is derived from an EMBL/GenBank/DDBJ whole genome shotgun (WGS) entry which is preliminary data.</text>
</comment>
<dbReference type="OrthoDB" id="9799612at2"/>
<dbReference type="SUPFAM" id="SSF53474">
    <property type="entry name" value="alpha/beta-Hydrolases"/>
    <property type="match status" value="1"/>
</dbReference>
<dbReference type="EMBL" id="RIAR02000001">
    <property type="protein sequence ID" value="NSL86188.1"/>
    <property type="molecule type" value="Genomic_DNA"/>
</dbReference>
<protein>
    <submittedName>
        <fullName evidence="1">Alpha/beta hydrolase</fullName>
    </submittedName>
</protein>
<dbReference type="Gene3D" id="3.40.50.1820">
    <property type="entry name" value="alpha/beta hydrolase"/>
    <property type="match status" value="1"/>
</dbReference>
<proteinExistence type="predicted"/>
<dbReference type="AlphaFoldDB" id="A0A433WN81"/>
<evidence type="ECO:0000313" key="1">
    <source>
        <dbReference type="EMBL" id="NSL86188.1"/>
    </source>
</evidence>
<dbReference type="GO" id="GO:0016787">
    <property type="term" value="F:hydrolase activity"/>
    <property type="evidence" value="ECO:0007669"/>
    <property type="project" value="UniProtKB-KW"/>
</dbReference>
<name>A0A433WN81_9BACT</name>
<keyword evidence="1" id="KW-0378">Hydrolase</keyword>
<reference evidence="1" key="1">
    <citation type="submission" date="2020-05" db="EMBL/GenBank/DDBJ databases">
        <title>Chitinophaga laudate sp. nov., isolated from a tropical peat swamp.</title>
        <authorList>
            <person name="Goh C.B.S."/>
            <person name="Lee M.S."/>
            <person name="Parimannan S."/>
            <person name="Pasbakhsh P."/>
            <person name="Yule C.M."/>
            <person name="Rajandas H."/>
            <person name="Loke S."/>
            <person name="Croft L."/>
            <person name="Tan J.B.L."/>
        </authorList>
    </citation>
    <scope>NUCLEOTIDE SEQUENCE</scope>
    <source>
        <strain evidence="1">Mgbs1</strain>
    </source>
</reference>
<sequence length="86" mass="9728">MSGILPGNRNLLQLDNITQPPALVIRGKHDAFYRVAEAPCYKRDMPDAEIHILEADHKLPESHFEEVAPLILDFLNRKIVSGYHPA</sequence>
<dbReference type="InterPro" id="IPR029058">
    <property type="entry name" value="AB_hydrolase_fold"/>
</dbReference>
<accession>A0A433WN81</accession>
<dbReference type="Proteomes" id="UP000281028">
    <property type="component" value="Unassembled WGS sequence"/>
</dbReference>